<dbReference type="PANTHER" id="PTHR43229:SF2">
    <property type="entry name" value="NODULATION PROTEIN J"/>
    <property type="match status" value="1"/>
</dbReference>
<feature type="transmembrane region" description="Helical" evidence="5">
    <location>
        <begin position="49"/>
        <end position="73"/>
    </location>
</feature>
<comment type="subcellular location">
    <subcellularLocation>
        <location evidence="5">Cell membrane</location>
        <topology evidence="5">Multi-pass membrane protein</topology>
    </subcellularLocation>
    <subcellularLocation>
        <location evidence="1">Membrane</location>
        <topology evidence="1">Multi-pass membrane protein</topology>
    </subcellularLocation>
</comment>
<dbReference type="PRINTS" id="PR00164">
    <property type="entry name" value="ABC2TRNSPORT"/>
</dbReference>
<dbReference type="InterPro" id="IPR051784">
    <property type="entry name" value="Nod_factor_ABC_transporter"/>
</dbReference>
<comment type="caution">
    <text evidence="7">The sequence shown here is derived from an EMBL/GenBank/DDBJ whole genome shotgun (WGS) entry which is preliminary data.</text>
</comment>
<organism evidence="7 8">
    <name type="scientific">Anaerobacillus alkalidiazotrophicus</name>
    <dbReference type="NCBI Taxonomy" id="472963"/>
    <lineage>
        <taxon>Bacteria</taxon>
        <taxon>Bacillati</taxon>
        <taxon>Bacillota</taxon>
        <taxon>Bacilli</taxon>
        <taxon>Bacillales</taxon>
        <taxon>Bacillaceae</taxon>
        <taxon>Anaerobacillus</taxon>
    </lineage>
</organism>
<feature type="transmembrane region" description="Helical" evidence="5">
    <location>
        <begin position="94"/>
        <end position="121"/>
    </location>
</feature>
<protein>
    <recommendedName>
        <fullName evidence="5">Transport permease protein</fullName>
    </recommendedName>
</protein>
<dbReference type="InterPro" id="IPR000412">
    <property type="entry name" value="ABC_2_transport"/>
</dbReference>
<keyword evidence="3 5" id="KW-1133">Transmembrane helix</keyword>
<keyword evidence="5" id="KW-0813">Transport</keyword>
<reference evidence="7 8" key="1">
    <citation type="submission" date="2016-10" db="EMBL/GenBank/DDBJ databases">
        <title>Draft genome sequences of four alkaliphilic bacteria belonging to the Anaerobacillus genus.</title>
        <authorList>
            <person name="Bassil N.M."/>
            <person name="Lloyd J.R."/>
        </authorList>
    </citation>
    <scope>NUCLEOTIDE SEQUENCE [LARGE SCALE GENOMIC DNA]</scope>
    <source>
        <strain evidence="7 8">DSM 22531</strain>
    </source>
</reference>
<sequence>MRIISALWFRNVKLFVRNRVQLVLIVIMPFFYLYLLSKIFESTFISNPINYVLAGIVIIVVFQTSLNIATSTIDDIVSGYMKEILVSPVKRVQIAAGQILASTTIATFQGIIILFVGYFIGMKYTSIITPFAIIGFMIFIGLVFSAFGLFLATSIKNSQTFQIVSVAITIPITFLCGVYVPLSLLPQGLQFVALINPMTYATALFRTLSLEKMSLSAEELIAEQLAFEINNFIITPQISILIVFVFGVLCLLLSTIAFSNVDFTRINRAKGNKDIFQQ</sequence>
<dbReference type="Proteomes" id="UP000180057">
    <property type="component" value="Unassembled WGS sequence"/>
</dbReference>
<keyword evidence="8" id="KW-1185">Reference proteome</keyword>
<dbReference type="GO" id="GO:0140359">
    <property type="term" value="F:ABC-type transporter activity"/>
    <property type="evidence" value="ECO:0007669"/>
    <property type="project" value="InterPro"/>
</dbReference>
<keyword evidence="2 5" id="KW-0812">Transmembrane</keyword>
<feature type="transmembrane region" description="Helical" evidence="5">
    <location>
        <begin position="238"/>
        <end position="258"/>
    </location>
</feature>
<keyword evidence="4 5" id="KW-0472">Membrane</keyword>
<evidence type="ECO:0000256" key="2">
    <source>
        <dbReference type="ARBA" id="ARBA00022692"/>
    </source>
</evidence>
<dbReference type="EMBL" id="MLQS01000001">
    <property type="protein sequence ID" value="OIJ21522.1"/>
    <property type="molecule type" value="Genomic_DNA"/>
</dbReference>
<dbReference type="PROSITE" id="PS51012">
    <property type="entry name" value="ABC_TM2"/>
    <property type="match status" value="1"/>
</dbReference>
<dbReference type="InterPro" id="IPR047817">
    <property type="entry name" value="ABC2_TM_bact-type"/>
</dbReference>
<evidence type="ECO:0000259" key="6">
    <source>
        <dbReference type="PROSITE" id="PS51012"/>
    </source>
</evidence>
<evidence type="ECO:0000256" key="4">
    <source>
        <dbReference type="ARBA" id="ARBA00023136"/>
    </source>
</evidence>
<evidence type="ECO:0000256" key="3">
    <source>
        <dbReference type="ARBA" id="ARBA00022989"/>
    </source>
</evidence>
<evidence type="ECO:0000256" key="1">
    <source>
        <dbReference type="ARBA" id="ARBA00004141"/>
    </source>
</evidence>
<dbReference type="InterPro" id="IPR013525">
    <property type="entry name" value="ABC2_TM"/>
</dbReference>
<name>A0A1S2M9U7_9BACI</name>
<feature type="transmembrane region" description="Helical" evidence="5">
    <location>
        <begin position="127"/>
        <end position="151"/>
    </location>
</feature>
<evidence type="ECO:0000256" key="5">
    <source>
        <dbReference type="RuleBase" id="RU361157"/>
    </source>
</evidence>
<evidence type="ECO:0000313" key="8">
    <source>
        <dbReference type="Proteomes" id="UP000180057"/>
    </source>
</evidence>
<accession>A0A1S2M9U7</accession>
<feature type="transmembrane region" description="Helical" evidence="5">
    <location>
        <begin position="20"/>
        <end position="37"/>
    </location>
</feature>
<dbReference type="Pfam" id="PF01061">
    <property type="entry name" value="ABC2_membrane"/>
    <property type="match status" value="1"/>
</dbReference>
<dbReference type="RefSeq" id="WP_071388135.1">
    <property type="nucleotide sequence ID" value="NZ_MLQS01000001.1"/>
</dbReference>
<comment type="similarity">
    <text evidence="5">Belongs to the ABC-2 integral membrane protein family.</text>
</comment>
<gene>
    <name evidence="7" type="ORF">BKP45_01780</name>
</gene>
<dbReference type="STRING" id="472963.BKP45_01780"/>
<dbReference type="PANTHER" id="PTHR43229">
    <property type="entry name" value="NODULATION PROTEIN J"/>
    <property type="match status" value="1"/>
</dbReference>
<proteinExistence type="inferred from homology"/>
<dbReference type="OrthoDB" id="9788252at2"/>
<feature type="transmembrane region" description="Helical" evidence="5">
    <location>
        <begin position="163"/>
        <end position="182"/>
    </location>
</feature>
<evidence type="ECO:0000313" key="7">
    <source>
        <dbReference type="EMBL" id="OIJ21522.1"/>
    </source>
</evidence>
<keyword evidence="5" id="KW-1003">Cell membrane</keyword>
<dbReference type="AlphaFoldDB" id="A0A1S2M9U7"/>
<dbReference type="PIRSF" id="PIRSF006648">
    <property type="entry name" value="DrrB"/>
    <property type="match status" value="1"/>
</dbReference>
<dbReference type="GO" id="GO:0043190">
    <property type="term" value="C:ATP-binding cassette (ABC) transporter complex"/>
    <property type="evidence" value="ECO:0007669"/>
    <property type="project" value="InterPro"/>
</dbReference>
<feature type="domain" description="ABC transmembrane type-2" evidence="6">
    <location>
        <begin position="16"/>
        <end position="261"/>
    </location>
</feature>